<dbReference type="PANTHER" id="PTHR11081:SF75">
    <property type="entry name" value="ENDONUCLEASE, PUTATIVE (AFU_ORTHOLOGUE AFUA_3G13260)-RELATED"/>
    <property type="match status" value="1"/>
</dbReference>
<dbReference type="GO" id="GO:0006281">
    <property type="term" value="P:DNA repair"/>
    <property type="evidence" value="ECO:0007669"/>
    <property type="project" value="UniProtKB-ARBA"/>
</dbReference>
<dbReference type="InterPro" id="IPR029060">
    <property type="entry name" value="PIN-like_dom_sf"/>
</dbReference>
<evidence type="ECO:0000259" key="1">
    <source>
        <dbReference type="SMART" id="SM00484"/>
    </source>
</evidence>
<evidence type="ECO:0000313" key="2">
    <source>
        <dbReference type="EMBL" id="KIM58785.1"/>
    </source>
</evidence>
<dbReference type="OrthoDB" id="2678758at2759"/>
<evidence type="ECO:0000313" key="3">
    <source>
        <dbReference type="Proteomes" id="UP000053989"/>
    </source>
</evidence>
<accession>A0A0C3DDK3</accession>
<dbReference type="AlphaFoldDB" id="A0A0C3DDK3"/>
<dbReference type="InterPro" id="IPR006086">
    <property type="entry name" value="XPG-I_dom"/>
</dbReference>
<dbReference type="EMBL" id="KN822081">
    <property type="protein sequence ID" value="KIM58785.1"/>
    <property type="molecule type" value="Genomic_DNA"/>
</dbReference>
<organism evidence="2 3">
    <name type="scientific">Scleroderma citrinum Foug A</name>
    <dbReference type="NCBI Taxonomy" id="1036808"/>
    <lineage>
        <taxon>Eukaryota</taxon>
        <taxon>Fungi</taxon>
        <taxon>Dikarya</taxon>
        <taxon>Basidiomycota</taxon>
        <taxon>Agaricomycotina</taxon>
        <taxon>Agaricomycetes</taxon>
        <taxon>Agaricomycetidae</taxon>
        <taxon>Boletales</taxon>
        <taxon>Sclerodermatineae</taxon>
        <taxon>Sclerodermataceae</taxon>
        <taxon>Scleroderma</taxon>
    </lineage>
</organism>
<dbReference type="PANTHER" id="PTHR11081">
    <property type="entry name" value="FLAP ENDONUCLEASE FAMILY MEMBER"/>
    <property type="match status" value="1"/>
</dbReference>
<reference evidence="3" key="2">
    <citation type="submission" date="2015-01" db="EMBL/GenBank/DDBJ databases">
        <title>Evolutionary Origins and Diversification of the Mycorrhizal Mutualists.</title>
        <authorList>
            <consortium name="DOE Joint Genome Institute"/>
            <consortium name="Mycorrhizal Genomics Consortium"/>
            <person name="Kohler A."/>
            <person name="Kuo A."/>
            <person name="Nagy L.G."/>
            <person name="Floudas D."/>
            <person name="Copeland A."/>
            <person name="Barry K.W."/>
            <person name="Cichocki N."/>
            <person name="Veneault-Fourrey C."/>
            <person name="LaButti K."/>
            <person name="Lindquist E.A."/>
            <person name="Lipzen A."/>
            <person name="Lundell T."/>
            <person name="Morin E."/>
            <person name="Murat C."/>
            <person name="Riley R."/>
            <person name="Ohm R."/>
            <person name="Sun H."/>
            <person name="Tunlid A."/>
            <person name="Henrissat B."/>
            <person name="Grigoriev I.V."/>
            <person name="Hibbett D.S."/>
            <person name="Martin F."/>
        </authorList>
    </citation>
    <scope>NUCLEOTIDE SEQUENCE [LARGE SCALE GENOMIC DNA]</scope>
    <source>
        <strain evidence="3">Foug A</strain>
    </source>
</reference>
<dbReference type="HOGENOM" id="CLU_007575_4_0_1"/>
<dbReference type="PRINTS" id="PR00853">
    <property type="entry name" value="XPGRADSUPER"/>
</dbReference>
<sequence length="368" mass="41146">MSIPRHEKLSNGHFQAVAPAASRRALNEFVVTEGFRPCTASGPPQLMCIGFDASLWMHTVCNVFTYNHAGAGESPEIRTIFYRLVTVSQMLLHAHFVFDGPQRPKFKRGKNVKSAPHFLTRCFQELISAFGFTWHEAPGEAEAELAKLNTFGIVDAIFSDDSDVLVFGASCVIRRQNEHYCDLVEIYTEDALEHGAHLTRGGLLLIALMSGGDYNDGIHGCGIDIAQKLACYGLGDTLLQAATTLPILEFVTIFCVKWRDEVCQTLTLDPLGILQRKYRELAHTIQMTTDFPNPFAIANYLGPLTSWSNDQPSFDGIVSSRQPDVTTITRFCVQHFSWPVETLLNKMRGVWTAVAVRSFCQVRDHHYE</sequence>
<dbReference type="SMART" id="SM00484">
    <property type="entry name" value="XPGI"/>
    <property type="match status" value="1"/>
</dbReference>
<dbReference type="InterPro" id="IPR036279">
    <property type="entry name" value="5-3_exonuclease_C_sf"/>
</dbReference>
<dbReference type="Proteomes" id="UP000053989">
    <property type="component" value="Unassembled WGS sequence"/>
</dbReference>
<keyword evidence="3" id="KW-1185">Reference proteome</keyword>
<dbReference type="InterPro" id="IPR006084">
    <property type="entry name" value="XPG/Rad2"/>
</dbReference>
<dbReference type="Pfam" id="PF00867">
    <property type="entry name" value="XPG_I"/>
    <property type="match status" value="1"/>
</dbReference>
<feature type="domain" description="XPG-I" evidence="1">
    <location>
        <begin position="128"/>
        <end position="198"/>
    </location>
</feature>
<dbReference type="GO" id="GO:0017108">
    <property type="term" value="F:5'-flap endonuclease activity"/>
    <property type="evidence" value="ECO:0007669"/>
    <property type="project" value="TreeGrafter"/>
</dbReference>
<dbReference type="STRING" id="1036808.A0A0C3DDK3"/>
<proteinExistence type="predicted"/>
<dbReference type="InParanoid" id="A0A0C3DDK3"/>
<protein>
    <recommendedName>
        <fullName evidence="1">XPG-I domain-containing protein</fullName>
    </recommendedName>
</protein>
<gene>
    <name evidence="2" type="ORF">SCLCIDRAFT_1189167</name>
</gene>
<dbReference type="Gene3D" id="3.40.50.1010">
    <property type="entry name" value="5'-nuclease"/>
    <property type="match status" value="2"/>
</dbReference>
<name>A0A0C3DDK3_9AGAM</name>
<reference evidence="2 3" key="1">
    <citation type="submission" date="2014-04" db="EMBL/GenBank/DDBJ databases">
        <authorList>
            <consortium name="DOE Joint Genome Institute"/>
            <person name="Kuo A."/>
            <person name="Kohler A."/>
            <person name="Nagy L.G."/>
            <person name="Floudas D."/>
            <person name="Copeland A."/>
            <person name="Barry K.W."/>
            <person name="Cichocki N."/>
            <person name="Veneault-Fourrey C."/>
            <person name="LaButti K."/>
            <person name="Lindquist E.A."/>
            <person name="Lipzen A."/>
            <person name="Lundell T."/>
            <person name="Morin E."/>
            <person name="Murat C."/>
            <person name="Sun H."/>
            <person name="Tunlid A."/>
            <person name="Henrissat B."/>
            <person name="Grigoriev I.V."/>
            <person name="Hibbett D.S."/>
            <person name="Martin F."/>
            <person name="Nordberg H.P."/>
            <person name="Cantor M.N."/>
            <person name="Hua S.X."/>
        </authorList>
    </citation>
    <scope>NUCLEOTIDE SEQUENCE [LARGE SCALE GENOMIC DNA]</scope>
    <source>
        <strain evidence="2 3">Foug A</strain>
    </source>
</reference>
<dbReference type="CDD" id="cd09870">
    <property type="entry name" value="PIN_YEN1"/>
    <property type="match status" value="1"/>
</dbReference>
<dbReference type="SUPFAM" id="SSF88723">
    <property type="entry name" value="PIN domain-like"/>
    <property type="match status" value="1"/>
</dbReference>
<dbReference type="SUPFAM" id="SSF47807">
    <property type="entry name" value="5' to 3' exonuclease, C-terminal subdomain"/>
    <property type="match status" value="1"/>
</dbReference>